<evidence type="ECO:0000256" key="6">
    <source>
        <dbReference type="SAM" id="MobiDB-lite"/>
    </source>
</evidence>
<feature type="region of interest" description="Disordered" evidence="6">
    <location>
        <begin position="47"/>
        <end position="83"/>
    </location>
</feature>
<dbReference type="GO" id="GO:0034993">
    <property type="term" value="C:meiotic nuclear membrane microtubule tethering complex"/>
    <property type="evidence" value="ECO:0007669"/>
    <property type="project" value="TreeGrafter"/>
</dbReference>
<gene>
    <name evidence="8" type="ORF">BCR36DRAFT_361733</name>
</gene>
<feature type="coiled-coil region" evidence="5">
    <location>
        <begin position="378"/>
        <end position="466"/>
    </location>
</feature>
<comment type="caution">
    <text evidence="8">The sequence shown here is derived from an EMBL/GenBank/DDBJ whole genome shotgun (WGS) entry which is preliminary data.</text>
</comment>
<reference evidence="8 9" key="1">
    <citation type="submission" date="2016-08" db="EMBL/GenBank/DDBJ databases">
        <title>Genomes of anaerobic fungi encode conserved fungal cellulosomes for biomass hydrolysis.</title>
        <authorList>
            <consortium name="DOE Joint Genome Institute"/>
            <person name="Haitjema C.H."/>
            <person name="Gilmore S.P."/>
            <person name="Henske J.K."/>
            <person name="Solomon K.V."/>
            <person name="De Groot R."/>
            <person name="Kuo A."/>
            <person name="Mondo S.J."/>
            <person name="Salamov A.A."/>
            <person name="Labutti K."/>
            <person name="Zhao Z."/>
            <person name="Chiniquy J."/>
            <person name="Barry K."/>
            <person name="Brewer H.M."/>
            <person name="Purvine S.O."/>
            <person name="Wright A.T."/>
            <person name="Boxma B."/>
            <person name="Van Alen T."/>
            <person name="Hackstein J.H."/>
            <person name="Baker S.E."/>
            <person name="Grigoriev I.V."/>
            <person name="O'Malley M.A."/>
        </authorList>
    </citation>
    <scope>NUCLEOTIDE SEQUENCE [LARGE SCALE GENOMIC DNA]</scope>
    <source>
        <strain evidence="9">finn</strain>
    </source>
</reference>
<dbReference type="OrthoDB" id="342281at2759"/>
<keyword evidence="4" id="KW-0472">Membrane</keyword>
<dbReference type="InterPro" id="IPR012919">
    <property type="entry name" value="SUN_dom"/>
</dbReference>
<dbReference type="InterPro" id="IPR045119">
    <property type="entry name" value="SUN1-5"/>
</dbReference>
<dbReference type="Pfam" id="PF07738">
    <property type="entry name" value="Sad1_UNC"/>
    <property type="match status" value="1"/>
</dbReference>
<keyword evidence="9" id="KW-1185">Reference proteome</keyword>
<evidence type="ECO:0000256" key="3">
    <source>
        <dbReference type="ARBA" id="ARBA00022989"/>
    </source>
</evidence>
<dbReference type="AlphaFoldDB" id="A0A1Y1UXV1"/>
<feature type="compositionally biased region" description="Polar residues" evidence="6">
    <location>
        <begin position="61"/>
        <end position="72"/>
    </location>
</feature>
<feature type="compositionally biased region" description="Basic and acidic residues" evidence="6">
    <location>
        <begin position="48"/>
        <end position="60"/>
    </location>
</feature>
<feature type="region of interest" description="Disordered" evidence="6">
    <location>
        <begin position="107"/>
        <end position="137"/>
    </location>
</feature>
<sequence length="850" mass="97792">MIVTMSSPYKTTNGNQPIDHLDSESKSSVNIATEILEAQRIVTRRLQQRREKEKNQRQKIYETTNDNITGNHSAEDNKTTTTTTTTTYNTRLDKNYSPLSFRKSTLVIDGHSNNNSSDEDNDDATKIDDSFNNSDTEEINMSISSGLKEKTEISNSNADDEVDEMNYYMRPDSKSNKFSINKSLSTPSSFNKIYPSISNSVSKSNTFLKLSKEETLVNDDNRKEPSLNKYNKQNISTSYQSSDPKGHVNLGRKMTPPIQQNIQNNDDYFIEEEDMYKDNRIRSITTRSEYWKSLWDHVRSPFTATPVSTNPTSGLNSNTEKYYNKIINNLNKRLDNIQFQINAITEKTDYLVKDSEELSKEFNNVKYNEMFTKFNDDLEQISNEINHIQDSYKDYLNSLFDKEFSPNNEKLIKFENEINSMKTLLDNYKTEIEKISSIKMSDENDFKKLQEEINSMNDKIIQLDSKASFTSTEDSEKINENEKKLTLIHNELTSLFNRFEEMERQFKNGDDSNIEKFDFIHKLFESANERLSEVEDKMNKLNIDRLLSFEESDQQQNIVNYIDLHNRQKEDHEKLVEMENKWDNFQNGYSQTEKDLSYISGVLKALSENQEKLSREYEELVETFPEQVADITEKTIRQDFVGLPDFALESGGARVISKLTSETYQLQPEGFVGALSKLLGVAIKPGRPPTEAIQPTVHAGECWGMKGSSGVLTLKLSKSIIPTQITLEHLSKEISFSISSAPRFIEIYAIHDIKAFSANYIAHSLDLVGSDKPYTTLIGKIEYDPAKKSLQTFDVDLLSDPIQYIQFQFLENWGHSDYTCIYRVRVHGTPVAMTSTKKEEEVPVVESEKS</sequence>
<keyword evidence="2" id="KW-0812">Transmembrane</keyword>
<evidence type="ECO:0000256" key="5">
    <source>
        <dbReference type="SAM" id="Coils"/>
    </source>
</evidence>
<evidence type="ECO:0000313" key="9">
    <source>
        <dbReference type="Proteomes" id="UP000193719"/>
    </source>
</evidence>
<dbReference type="GO" id="GO:0043495">
    <property type="term" value="F:protein-membrane adaptor activity"/>
    <property type="evidence" value="ECO:0007669"/>
    <property type="project" value="TreeGrafter"/>
</dbReference>
<comment type="subcellular location">
    <subcellularLocation>
        <location evidence="1">Membrane</location>
    </subcellularLocation>
</comment>
<feature type="region of interest" description="Disordered" evidence="6">
    <location>
        <begin position="218"/>
        <end position="246"/>
    </location>
</feature>
<evidence type="ECO:0000256" key="2">
    <source>
        <dbReference type="ARBA" id="ARBA00022692"/>
    </source>
</evidence>
<dbReference type="PANTHER" id="PTHR12911:SF8">
    <property type="entry name" value="KLAROID PROTEIN-RELATED"/>
    <property type="match status" value="1"/>
</dbReference>
<feature type="compositionally biased region" description="Polar residues" evidence="6">
    <location>
        <begin position="1"/>
        <end position="16"/>
    </location>
</feature>
<evidence type="ECO:0000259" key="7">
    <source>
        <dbReference type="PROSITE" id="PS51469"/>
    </source>
</evidence>
<evidence type="ECO:0000256" key="1">
    <source>
        <dbReference type="ARBA" id="ARBA00004370"/>
    </source>
</evidence>
<dbReference type="PANTHER" id="PTHR12911">
    <property type="entry name" value="SAD1/UNC-84-LIKE PROTEIN-RELATED"/>
    <property type="match status" value="1"/>
</dbReference>
<feature type="domain" description="SUN" evidence="7">
    <location>
        <begin position="652"/>
        <end position="831"/>
    </location>
</feature>
<accession>A0A1Y1UXV1</accession>
<dbReference type="Gene3D" id="2.60.120.260">
    <property type="entry name" value="Galactose-binding domain-like"/>
    <property type="match status" value="1"/>
</dbReference>
<reference evidence="8 9" key="2">
    <citation type="submission" date="2016-08" db="EMBL/GenBank/DDBJ databases">
        <title>Pervasive Adenine N6-methylation of Active Genes in Fungi.</title>
        <authorList>
            <consortium name="DOE Joint Genome Institute"/>
            <person name="Mondo S.J."/>
            <person name="Dannebaum R.O."/>
            <person name="Kuo R.C."/>
            <person name="Labutti K."/>
            <person name="Haridas S."/>
            <person name="Kuo A."/>
            <person name="Salamov A."/>
            <person name="Ahrendt S.R."/>
            <person name="Lipzen A."/>
            <person name="Sullivan W."/>
            <person name="Andreopoulos W.B."/>
            <person name="Clum A."/>
            <person name="Lindquist E."/>
            <person name="Daum C."/>
            <person name="Ramamoorthy G.K."/>
            <person name="Gryganskyi A."/>
            <person name="Culley D."/>
            <person name="Magnuson J.K."/>
            <person name="James T.Y."/>
            <person name="O'Malley M.A."/>
            <person name="Stajich J.E."/>
            <person name="Spatafora J.W."/>
            <person name="Visel A."/>
            <person name="Grigoriev I.V."/>
        </authorList>
    </citation>
    <scope>NUCLEOTIDE SEQUENCE [LARGE SCALE GENOMIC DNA]</scope>
    <source>
        <strain evidence="9">finn</strain>
    </source>
</reference>
<evidence type="ECO:0000313" key="8">
    <source>
        <dbReference type="EMBL" id="ORX43001.1"/>
    </source>
</evidence>
<feature type="region of interest" description="Disordered" evidence="6">
    <location>
        <begin position="1"/>
        <end position="25"/>
    </location>
</feature>
<organism evidence="8 9">
    <name type="scientific">Piromyces finnis</name>
    <dbReference type="NCBI Taxonomy" id="1754191"/>
    <lineage>
        <taxon>Eukaryota</taxon>
        <taxon>Fungi</taxon>
        <taxon>Fungi incertae sedis</taxon>
        <taxon>Chytridiomycota</taxon>
        <taxon>Chytridiomycota incertae sedis</taxon>
        <taxon>Neocallimastigomycetes</taxon>
        <taxon>Neocallimastigales</taxon>
        <taxon>Neocallimastigaceae</taxon>
        <taxon>Piromyces</taxon>
    </lineage>
</organism>
<dbReference type="Proteomes" id="UP000193719">
    <property type="component" value="Unassembled WGS sequence"/>
</dbReference>
<dbReference type="PROSITE" id="PS51469">
    <property type="entry name" value="SUN"/>
    <property type="match status" value="1"/>
</dbReference>
<protein>
    <recommendedName>
        <fullName evidence="7">SUN domain-containing protein</fullName>
    </recommendedName>
</protein>
<keyword evidence="3" id="KW-1133">Transmembrane helix</keyword>
<name>A0A1Y1UXV1_9FUNG</name>
<feature type="compositionally biased region" description="Polar residues" evidence="6">
    <location>
        <begin position="228"/>
        <end position="243"/>
    </location>
</feature>
<proteinExistence type="predicted"/>
<keyword evidence="5" id="KW-0175">Coiled coil</keyword>
<dbReference type="EMBL" id="MCFH01000057">
    <property type="protein sequence ID" value="ORX43001.1"/>
    <property type="molecule type" value="Genomic_DNA"/>
</dbReference>
<dbReference type="STRING" id="1754191.A0A1Y1UXV1"/>
<evidence type="ECO:0000256" key="4">
    <source>
        <dbReference type="ARBA" id="ARBA00023136"/>
    </source>
</evidence>